<proteinExistence type="predicted"/>
<dbReference type="AlphaFoldDB" id="A0A6I6F1K1"/>
<protein>
    <recommendedName>
        <fullName evidence="3">Zinc ribbon domain-containing protein</fullName>
    </recommendedName>
</protein>
<accession>A0A6I6F1K1</accession>
<dbReference type="Proteomes" id="UP000422764">
    <property type="component" value="Chromosome"/>
</dbReference>
<gene>
    <name evidence="1" type="ORF">GOM49_08600</name>
</gene>
<evidence type="ECO:0000313" key="1">
    <source>
        <dbReference type="EMBL" id="QGU95144.1"/>
    </source>
</evidence>
<name>A0A6I6F1K1_9CLOT</name>
<reference evidence="1 2" key="1">
    <citation type="submission" date="2019-12" db="EMBL/GenBank/DDBJ databases">
        <title>Genome sequenceing of Clostridium bovifaecis.</title>
        <authorList>
            <person name="Yao Y."/>
        </authorList>
    </citation>
    <scope>NUCLEOTIDE SEQUENCE [LARGE SCALE GENOMIC DNA]</scope>
    <source>
        <strain evidence="1 2">BXX</strain>
    </source>
</reference>
<evidence type="ECO:0008006" key="3">
    <source>
        <dbReference type="Google" id="ProtNLM"/>
    </source>
</evidence>
<evidence type="ECO:0000313" key="2">
    <source>
        <dbReference type="Proteomes" id="UP000422764"/>
    </source>
</evidence>
<sequence length="124" mass="14491">MSSLISRLSSLKEAIKELEFESNTKEYKVLSDISDILKDIVEKVDKTEDSISEINEYVTVLDENLGNIEEEIYGFEEEEDEFNSYDYMDIECNKCHEILAVEKDFLNEEDKIDCPNCHNSIYLK</sequence>
<organism evidence="1 2">
    <name type="scientific">Clostridium bovifaecis</name>
    <dbReference type="NCBI Taxonomy" id="2184719"/>
    <lineage>
        <taxon>Bacteria</taxon>
        <taxon>Bacillati</taxon>
        <taxon>Bacillota</taxon>
        <taxon>Clostridia</taxon>
        <taxon>Eubacteriales</taxon>
        <taxon>Clostridiaceae</taxon>
        <taxon>Clostridium</taxon>
    </lineage>
</organism>
<dbReference type="InterPro" id="IPR054688">
    <property type="entry name" value="CD1247_N"/>
</dbReference>
<keyword evidence="2" id="KW-1185">Reference proteome</keyword>
<dbReference type="EMBL" id="CP046522">
    <property type="protein sequence ID" value="QGU95144.1"/>
    <property type="molecule type" value="Genomic_DNA"/>
</dbReference>
<dbReference type="NCBIfam" id="NF045650">
    <property type="entry name" value="CD1247_Nterm"/>
    <property type="match status" value="1"/>
</dbReference>